<evidence type="ECO:0000256" key="2">
    <source>
        <dbReference type="ARBA" id="ARBA00022679"/>
    </source>
</evidence>
<dbReference type="Proteomes" id="UP001172457">
    <property type="component" value="Chromosome 2"/>
</dbReference>
<keyword evidence="8" id="KW-0863">Zinc-finger</keyword>
<dbReference type="InterPro" id="IPR001878">
    <property type="entry name" value="Znf_CCHC"/>
</dbReference>
<dbReference type="AlphaFoldDB" id="A0AA38U217"/>
<feature type="domain" description="CCHC-type" evidence="9">
    <location>
        <begin position="385"/>
        <end position="400"/>
    </location>
</feature>
<dbReference type="GO" id="GO:0003676">
    <property type="term" value="F:nucleic acid binding"/>
    <property type="evidence" value="ECO:0007669"/>
    <property type="project" value="InterPro"/>
</dbReference>
<dbReference type="Gene3D" id="4.10.60.10">
    <property type="entry name" value="Zinc finger, CCHC-type"/>
    <property type="match status" value="1"/>
</dbReference>
<evidence type="ECO:0000256" key="6">
    <source>
        <dbReference type="ARBA" id="ARBA00022801"/>
    </source>
</evidence>
<evidence type="ECO:0000256" key="8">
    <source>
        <dbReference type="PROSITE-ProRule" id="PRU00047"/>
    </source>
</evidence>
<reference evidence="10" key="1">
    <citation type="submission" date="2023-03" db="EMBL/GenBank/DDBJ databases">
        <title>Chromosome-scale reference genome and RAD-based genetic map of yellow starthistle (Centaurea solstitialis) reveal putative structural variation and QTLs associated with invader traits.</title>
        <authorList>
            <person name="Reatini B."/>
            <person name="Cang F.A."/>
            <person name="Jiang Q."/>
            <person name="Mckibben M.T.W."/>
            <person name="Barker M.S."/>
            <person name="Rieseberg L.H."/>
            <person name="Dlugosch K.M."/>
        </authorList>
    </citation>
    <scope>NUCLEOTIDE SEQUENCE</scope>
    <source>
        <strain evidence="10">CAN-66</strain>
        <tissue evidence="10">Leaf</tissue>
    </source>
</reference>
<dbReference type="GO" id="GO:0004519">
    <property type="term" value="F:endonuclease activity"/>
    <property type="evidence" value="ECO:0007669"/>
    <property type="project" value="UniProtKB-KW"/>
</dbReference>
<dbReference type="Gene3D" id="3.10.10.10">
    <property type="entry name" value="HIV Type 1 Reverse Transcriptase, subunit A, domain 1"/>
    <property type="match status" value="1"/>
</dbReference>
<dbReference type="GO" id="GO:0008270">
    <property type="term" value="F:zinc ion binding"/>
    <property type="evidence" value="ECO:0007669"/>
    <property type="project" value="UniProtKB-KW"/>
</dbReference>
<keyword evidence="5" id="KW-0255">Endonuclease</keyword>
<evidence type="ECO:0000259" key="9">
    <source>
        <dbReference type="PROSITE" id="PS50158"/>
    </source>
</evidence>
<keyword evidence="2" id="KW-0808">Transferase</keyword>
<evidence type="ECO:0000256" key="7">
    <source>
        <dbReference type="ARBA" id="ARBA00022918"/>
    </source>
</evidence>
<dbReference type="PANTHER" id="PTHR37984:SF5">
    <property type="entry name" value="PROTEIN NYNRIN-LIKE"/>
    <property type="match status" value="1"/>
</dbReference>
<comment type="caution">
    <text evidence="10">The sequence shown here is derived from an EMBL/GenBank/DDBJ whole genome shotgun (WGS) entry which is preliminary data.</text>
</comment>
<dbReference type="CDD" id="cd01647">
    <property type="entry name" value="RT_LTR"/>
    <property type="match status" value="1"/>
</dbReference>
<dbReference type="CDD" id="cd09274">
    <property type="entry name" value="RNase_HI_RT_Ty3"/>
    <property type="match status" value="1"/>
</dbReference>
<dbReference type="InterPro" id="IPR021109">
    <property type="entry name" value="Peptidase_aspartic_dom_sf"/>
</dbReference>
<dbReference type="PROSITE" id="PS50158">
    <property type="entry name" value="ZF_CCHC"/>
    <property type="match status" value="2"/>
</dbReference>
<feature type="domain" description="CCHC-type" evidence="9">
    <location>
        <begin position="405"/>
        <end position="420"/>
    </location>
</feature>
<dbReference type="EMBL" id="JARYMX010000002">
    <property type="protein sequence ID" value="KAJ9561717.1"/>
    <property type="molecule type" value="Genomic_DNA"/>
</dbReference>
<dbReference type="InterPro" id="IPR050951">
    <property type="entry name" value="Retrovirus_Pol_polyprotein"/>
</dbReference>
<sequence length="1016" mass="115454">MESVVEEEGGGGSGCGNGGVLKKKKRMPVIATFSVNILKANGSSRLCPDYIFSNCKVSFPMLRLNDNWLSSQVSFPAFGSTSENERERERGYEFGKQGRIIEGCEQAIVVAIVLATPKCQVRPEKGKRKPPSEAPGRQFSHEVLEEMGVVTMSCRPSGSGGSGGGQPRVTTYKDFSACQPPQFNGQKDPVPSSRWISEVEGAFLTSSCSEEVKKGHKGLVESDQPHADTGADCRHDMRTVQGAVRALGGGGAADWRVLGDEADDRIGERNHRMFLERSLFCPDYMSSERMKMYRYVEILKQEIREFVVMAQCKDFHHMHEIARTQELELERQSKRKKVETTQTQGQPVKKFKPTEPKVVVKKEFPSCSKYGRHHAGECRMGSGTCFKCGQPGHINKDCQETARLCFKCFRPGHIASECPQSTSGVVSVKTGEASTGKKTEAPRTRARVFQLAAEEAKEEPDVVTGTFPVNFVPTLVLFDSGAMTSFMSLSFCKNFMNVNGRLDNPLEVEIADEEFQLCKDVYRNNVIEIFRVEFSIDLIPIPMREINVVAGVDWLSRNGGYIDCENEQVVIRNLSGGELTIMSERRKRLPKMCALAKARKHVLHGGNSYLAYVVDSRVEANKKTVADVPVVSEYPDVFPDDLPGIPSERQVEFRIDLELLDKGFIRPITLPWGAPILFVKKKYRSMRMCIDYRELNKLTVKNRYPLPRIDDLFDQLQGAAWFSKIDLLCEEEVHKTAFRTRYGHFEFIVMPFGLTNAPMAFMDLMNRVCRPMLDRSIIVFIDDILIYSKSKEEHVEHLREVLEVLLKEQLYAKFSKCDFWLQEVQFLGHLVNREGIKVDPAKVEAVMKWETPKTPTEIRSFIGLAGYYYRCSVDEVNAESERFVWGEEQEATFDTLTRKLCEASVLTLPEGVKDLTVYSDASYHGLGCVLMQRGRVIAYASRQLKTHEVNYRTHDLELAVVVFALKLWRHYLYGVRCTIFTDHKSLRYFMDQQNLNMRQRRWLDVIKDYDCEILDV</sequence>
<evidence type="ECO:0000313" key="10">
    <source>
        <dbReference type="EMBL" id="KAJ9561717.1"/>
    </source>
</evidence>
<dbReference type="GO" id="GO:0003964">
    <property type="term" value="F:RNA-directed DNA polymerase activity"/>
    <property type="evidence" value="ECO:0007669"/>
    <property type="project" value="UniProtKB-KW"/>
</dbReference>
<dbReference type="Gene3D" id="2.40.70.10">
    <property type="entry name" value="Acid Proteases"/>
    <property type="match status" value="1"/>
</dbReference>
<evidence type="ECO:0000256" key="3">
    <source>
        <dbReference type="ARBA" id="ARBA00022695"/>
    </source>
</evidence>
<dbReference type="EC" id="2.7.7.49" evidence="1"/>
<dbReference type="InterPro" id="IPR041373">
    <property type="entry name" value="RT_RNaseH"/>
</dbReference>
<keyword evidence="7" id="KW-0695">RNA-directed DNA polymerase</keyword>
<dbReference type="PANTHER" id="PTHR37984">
    <property type="entry name" value="PROTEIN CBG26694"/>
    <property type="match status" value="1"/>
</dbReference>
<keyword evidence="11" id="KW-1185">Reference proteome</keyword>
<evidence type="ECO:0000256" key="5">
    <source>
        <dbReference type="ARBA" id="ARBA00022759"/>
    </source>
</evidence>
<evidence type="ECO:0000256" key="4">
    <source>
        <dbReference type="ARBA" id="ARBA00022722"/>
    </source>
</evidence>
<dbReference type="Pfam" id="PF17917">
    <property type="entry name" value="RT_RNaseH"/>
    <property type="match status" value="1"/>
</dbReference>
<dbReference type="FunFam" id="3.30.70.270:FF:000003">
    <property type="entry name" value="Transposon Ty3-G Gag-Pol polyprotein"/>
    <property type="match status" value="1"/>
</dbReference>
<dbReference type="InterPro" id="IPR043128">
    <property type="entry name" value="Rev_trsase/Diguanyl_cyclase"/>
</dbReference>
<dbReference type="GO" id="GO:0016787">
    <property type="term" value="F:hydrolase activity"/>
    <property type="evidence" value="ECO:0007669"/>
    <property type="project" value="UniProtKB-KW"/>
</dbReference>
<dbReference type="Pfam" id="PF00078">
    <property type="entry name" value="RVT_1"/>
    <property type="match status" value="1"/>
</dbReference>
<evidence type="ECO:0000313" key="11">
    <source>
        <dbReference type="Proteomes" id="UP001172457"/>
    </source>
</evidence>
<dbReference type="CDD" id="cd00303">
    <property type="entry name" value="retropepsin_like"/>
    <property type="match status" value="1"/>
</dbReference>
<name>A0AA38U217_9ASTR</name>
<keyword evidence="4" id="KW-0540">Nuclease</keyword>
<accession>A0AA38U217</accession>
<dbReference type="InterPro" id="IPR036875">
    <property type="entry name" value="Znf_CCHC_sf"/>
</dbReference>
<organism evidence="10 11">
    <name type="scientific">Centaurea solstitialis</name>
    <name type="common">yellow star-thistle</name>
    <dbReference type="NCBI Taxonomy" id="347529"/>
    <lineage>
        <taxon>Eukaryota</taxon>
        <taxon>Viridiplantae</taxon>
        <taxon>Streptophyta</taxon>
        <taxon>Embryophyta</taxon>
        <taxon>Tracheophyta</taxon>
        <taxon>Spermatophyta</taxon>
        <taxon>Magnoliopsida</taxon>
        <taxon>eudicotyledons</taxon>
        <taxon>Gunneridae</taxon>
        <taxon>Pentapetalae</taxon>
        <taxon>asterids</taxon>
        <taxon>campanulids</taxon>
        <taxon>Asterales</taxon>
        <taxon>Asteraceae</taxon>
        <taxon>Carduoideae</taxon>
        <taxon>Cardueae</taxon>
        <taxon>Centaureinae</taxon>
        <taxon>Centaurea</taxon>
    </lineage>
</organism>
<keyword evidence="8" id="KW-0862">Zinc</keyword>
<keyword evidence="3" id="KW-0548">Nucleotidyltransferase</keyword>
<gene>
    <name evidence="10" type="ORF">OSB04_006877</name>
</gene>
<dbReference type="Pfam" id="PF08284">
    <property type="entry name" value="RVP_2"/>
    <property type="match status" value="1"/>
</dbReference>
<dbReference type="SUPFAM" id="SSF57756">
    <property type="entry name" value="Retrovirus zinc finger-like domains"/>
    <property type="match status" value="1"/>
</dbReference>
<evidence type="ECO:0000256" key="1">
    <source>
        <dbReference type="ARBA" id="ARBA00012493"/>
    </source>
</evidence>
<dbReference type="SUPFAM" id="SSF56672">
    <property type="entry name" value="DNA/RNA polymerases"/>
    <property type="match status" value="1"/>
</dbReference>
<dbReference type="InterPro" id="IPR043502">
    <property type="entry name" value="DNA/RNA_pol_sf"/>
</dbReference>
<keyword evidence="8" id="KW-0479">Metal-binding</keyword>
<dbReference type="SMART" id="SM00343">
    <property type="entry name" value="ZnF_C2HC"/>
    <property type="match status" value="2"/>
</dbReference>
<protein>
    <recommendedName>
        <fullName evidence="1">RNA-directed DNA polymerase</fullName>
        <ecNumber evidence="1">2.7.7.49</ecNumber>
    </recommendedName>
</protein>
<dbReference type="InterPro" id="IPR000477">
    <property type="entry name" value="RT_dom"/>
</dbReference>
<proteinExistence type="predicted"/>
<dbReference type="Gene3D" id="3.30.70.270">
    <property type="match status" value="2"/>
</dbReference>
<keyword evidence="6" id="KW-0378">Hydrolase</keyword>
<dbReference type="Pfam" id="PF00098">
    <property type="entry name" value="zf-CCHC"/>
    <property type="match status" value="2"/>
</dbReference>